<keyword evidence="2" id="KW-1185">Reference proteome</keyword>
<dbReference type="InterPro" id="IPR006230">
    <property type="entry name" value="MutL"/>
</dbReference>
<sequence>MSSASARALCVDVGSTFTKAVLVDTTTGAVHGTASHPTTVSTDVMDGVDAVRAALAGASEPTAVLACSSAGGGLRLAVVGYEREVTAEAGQRVGLSAGAKVVHVASGAMTGGDVTALRAASPDLVLLVGGTDGGNARVLLHNAQRLARARLTAPIVVAGNTDAADEVAALLASTGRRFVVADNVLPRIGVVAPESARAAIREAFLTHVIGGKGLSRGRGFAELVQAPTPDAVLRGVEVLAEVVGGDVLVVDVGGATTDVYSVITPQGEDASIQREVVGTLWHARTVEADLGMRWSAQGVVEACARERRGLDDATAEYAARVATDTAHLAGSPQEWLAEEEIASAAAVLAVRRHGRPGHPSERPRPLAEVTVLVGSGGVLRHAPRGVGDRVLEQVLGDHGGGWRVPVAARAGVDTAYLLFAVGLLADQHPEAAAALAAQVVAPPVATTRHPD</sequence>
<dbReference type="Proteomes" id="UP001500390">
    <property type="component" value="Unassembled WGS sequence"/>
</dbReference>
<gene>
    <name evidence="1" type="primary">glmL</name>
    <name evidence="1" type="ORF">GCM10023153_12380</name>
</gene>
<dbReference type="Pfam" id="PF13941">
    <property type="entry name" value="MutL"/>
    <property type="match status" value="1"/>
</dbReference>
<dbReference type="InterPro" id="IPR043129">
    <property type="entry name" value="ATPase_NBD"/>
</dbReference>
<comment type="caution">
    <text evidence="1">The sequence shown here is derived from an EMBL/GenBank/DDBJ whole genome shotgun (WGS) entry which is preliminary data.</text>
</comment>
<dbReference type="SUPFAM" id="SSF53067">
    <property type="entry name" value="Actin-like ATPase domain"/>
    <property type="match status" value="1"/>
</dbReference>
<proteinExistence type="predicted"/>
<evidence type="ECO:0000313" key="2">
    <source>
        <dbReference type="Proteomes" id="UP001500390"/>
    </source>
</evidence>
<protein>
    <submittedName>
        <fullName evidence="1">Methylaspartate mutase accessory protein GlmL</fullName>
    </submittedName>
</protein>
<organism evidence="1 2">
    <name type="scientific">Ornithinibacter aureus</name>
    <dbReference type="NCBI Taxonomy" id="622664"/>
    <lineage>
        <taxon>Bacteria</taxon>
        <taxon>Bacillati</taxon>
        <taxon>Actinomycetota</taxon>
        <taxon>Actinomycetes</taxon>
        <taxon>Micrococcales</taxon>
        <taxon>Intrasporangiaceae</taxon>
        <taxon>Ornithinibacter</taxon>
    </lineage>
</organism>
<reference evidence="2" key="1">
    <citation type="journal article" date="2019" name="Int. J. Syst. Evol. Microbiol.">
        <title>The Global Catalogue of Microorganisms (GCM) 10K type strain sequencing project: providing services to taxonomists for standard genome sequencing and annotation.</title>
        <authorList>
            <consortium name="The Broad Institute Genomics Platform"/>
            <consortium name="The Broad Institute Genome Sequencing Center for Infectious Disease"/>
            <person name="Wu L."/>
            <person name="Ma J."/>
        </authorList>
    </citation>
    <scope>NUCLEOTIDE SEQUENCE [LARGE SCALE GENOMIC DNA]</scope>
    <source>
        <strain evidence="2">JCM 17738</strain>
    </source>
</reference>
<evidence type="ECO:0000313" key="1">
    <source>
        <dbReference type="EMBL" id="GAA4392865.1"/>
    </source>
</evidence>
<dbReference type="RefSeq" id="WP_159903363.1">
    <property type="nucleotide sequence ID" value="NZ_BAABFX010000020.1"/>
</dbReference>
<dbReference type="EMBL" id="BAABFX010000020">
    <property type="protein sequence ID" value="GAA4392865.1"/>
    <property type="molecule type" value="Genomic_DNA"/>
</dbReference>
<name>A0ABP8JM17_9MICO</name>
<accession>A0ABP8JM17</accession>
<dbReference type="NCBIfam" id="TIGR01319">
    <property type="entry name" value="glmL_fam"/>
    <property type="match status" value="1"/>
</dbReference>